<evidence type="ECO:0000313" key="3">
    <source>
        <dbReference type="EMBL" id="KAK9917455.1"/>
    </source>
</evidence>
<sequence>MEFPLIRCILYGVSTILAAGESLRILALTNFARMWDGQLVPLLAGCPNLEELYLAPFRVGPEMPLDFRDLWPRLQKLRVLVLDLISPSGFLSPDPGCMLELPNLEILGIEDLGATLAPLGVRCPRLKTLAMNCNGRDNWGAQFAQLPMSSTLTNVQLKIQGGIPDLHEVLNFWKGLGAARGLITLKIVFSAFQEERIHWVVSEFLNGALQQHLIGELLWPKLQELGLYLTSCNCCSAQPYFLLTEESDPDVEDLRSHFWPVLKPLIQQQIFPELSQWSRQHGGASAGGYVPPDNTNLASGFHQQASRQMATNMRNSTVANFYRRFKRYLKLRYSLDGKQAYEAMQSIRGVEYEGEDPIVKRYRELLPPKPAKSRLEDHPELVMPLQHHFLRAFEAAQAEKSADMPPRLFSLVPTKQGFECSNIKICSSGLYGLLRRGGVKDLPSSKGFPGKAEAYWRRFFQISKFETANRSNDAQKVQRVTTRQFYHDAKYRESNAKIRVWQDRDPHILEAIRNMPSKKCSHLEGLQAMLHCDNNSCHGMTVNRDVNASRNILHILRTTVGGGDRPEAFHRSKTKYSEAPATSGLPLNGQ</sequence>
<proteinExistence type="predicted"/>
<evidence type="ECO:0000313" key="4">
    <source>
        <dbReference type="Proteomes" id="UP001491310"/>
    </source>
</evidence>
<dbReference type="Gene3D" id="3.80.10.10">
    <property type="entry name" value="Ribonuclease Inhibitor"/>
    <property type="match status" value="1"/>
</dbReference>
<dbReference type="Proteomes" id="UP001491310">
    <property type="component" value="Unassembled WGS sequence"/>
</dbReference>
<dbReference type="InterPro" id="IPR032675">
    <property type="entry name" value="LRR_dom_sf"/>
</dbReference>
<comment type="subcellular location">
    <subcellularLocation>
        <location evidence="1">Cytoplasm</location>
        <location evidence="1">Cytoskeleton</location>
        <location evidence="1">Cilium axoneme</location>
    </subcellularLocation>
</comment>
<accession>A0ABR2Z1B4</accession>
<evidence type="ECO:0000256" key="1">
    <source>
        <dbReference type="ARBA" id="ARBA00004430"/>
    </source>
</evidence>
<feature type="region of interest" description="Disordered" evidence="2">
    <location>
        <begin position="563"/>
        <end position="590"/>
    </location>
</feature>
<name>A0ABR2Z1B4_9CHLO</name>
<protein>
    <submittedName>
        <fullName evidence="3">Uncharacterized protein</fullName>
    </submittedName>
</protein>
<reference evidence="3 4" key="1">
    <citation type="journal article" date="2024" name="Nat. Commun.">
        <title>Phylogenomics reveals the evolutionary origins of lichenization in chlorophyte algae.</title>
        <authorList>
            <person name="Puginier C."/>
            <person name="Libourel C."/>
            <person name="Otte J."/>
            <person name="Skaloud P."/>
            <person name="Haon M."/>
            <person name="Grisel S."/>
            <person name="Petersen M."/>
            <person name="Berrin J.G."/>
            <person name="Delaux P.M."/>
            <person name="Dal Grande F."/>
            <person name="Keller J."/>
        </authorList>
    </citation>
    <scope>NUCLEOTIDE SEQUENCE [LARGE SCALE GENOMIC DNA]</scope>
    <source>
        <strain evidence="3 4">SAG 216-7</strain>
    </source>
</reference>
<evidence type="ECO:0000256" key="2">
    <source>
        <dbReference type="SAM" id="MobiDB-lite"/>
    </source>
</evidence>
<comment type="caution">
    <text evidence="3">The sequence shown here is derived from an EMBL/GenBank/DDBJ whole genome shotgun (WGS) entry which is preliminary data.</text>
</comment>
<keyword evidence="4" id="KW-1185">Reference proteome</keyword>
<dbReference type="EMBL" id="JALJOT010000002">
    <property type="protein sequence ID" value="KAK9917455.1"/>
    <property type="molecule type" value="Genomic_DNA"/>
</dbReference>
<organism evidence="3 4">
    <name type="scientific">Coccomyxa subellipsoidea</name>
    <dbReference type="NCBI Taxonomy" id="248742"/>
    <lineage>
        <taxon>Eukaryota</taxon>
        <taxon>Viridiplantae</taxon>
        <taxon>Chlorophyta</taxon>
        <taxon>core chlorophytes</taxon>
        <taxon>Trebouxiophyceae</taxon>
        <taxon>Trebouxiophyceae incertae sedis</taxon>
        <taxon>Coccomyxaceae</taxon>
        <taxon>Coccomyxa</taxon>
    </lineage>
</organism>
<dbReference type="SUPFAM" id="SSF52047">
    <property type="entry name" value="RNI-like"/>
    <property type="match status" value="1"/>
</dbReference>
<gene>
    <name evidence="3" type="ORF">WJX75_004509</name>
</gene>